<dbReference type="InterPro" id="IPR030389">
    <property type="entry name" value="G_FEOB_dom"/>
</dbReference>
<evidence type="ECO:0000256" key="7">
    <source>
        <dbReference type="ARBA" id="ARBA00022989"/>
    </source>
</evidence>
<evidence type="ECO:0000256" key="3">
    <source>
        <dbReference type="ARBA" id="ARBA00022475"/>
    </source>
</evidence>
<evidence type="ECO:0000256" key="12">
    <source>
        <dbReference type="ARBA" id="ARBA00031200"/>
    </source>
</evidence>
<gene>
    <name evidence="18" type="primary">feoB</name>
    <name evidence="18" type="ORF">ENL01_02025</name>
</gene>
<dbReference type="CDD" id="cd01879">
    <property type="entry name" value="FeoB"/>
    <property type="match status" value="1"/>
</dbReference>
<keyword evidence="4 16" id="KW-0410">Iron transport</keyword>
<dbReference type="Pfam" id="PF02421">
    <property type="entry name" value="FeoB_N"/>
    <property type="match status" value="1"/>
</dbReference>
<feature type="binding site" evidence="15">
    <location>
        <position position="20"/>
    </location>
    <ligand>
        <name>Mg(2+)</name>
        <dbReference type="ChEBI" id="CHEBI:18420"/>
        <label>2</label>
    </ligand>
</feature>
<dbReference type="EMBL" id="DRSK01000119">
    <property type="protein sequence ID" value="HHE07681.1"/>
    <property type="molecule type" value="Genomic_DNA"/>
</dbReference>
<sequence>MKRFVFAGNPNTGKTALINAIAKSDLEVGNWPGVTVEKKEAKLVLGGERITLVDLPGAYTLSPYSLEETVTRNAIAYGDFDGIIDVVDTTNLRRNLYLTLELIDMQRPMALALNMFDDFKKRGYELDTAALQKLLGIPVVPTIASKGLGAQTLIDSAVTAVREGTVPAIQPYQEHIEKEIALLTHQMPQTDLPPRLFALHLIEGDPYAVSLAKKRRAELLVEKAAEARKRLEAHMGLPIKTIISRARYEVIDRLLEQTLTKPIVDKVLLSEKIDAVLLHRWLGIPLFFTIMMLVFKLTFDGSGPLVEWISNFFQGFAGKYFTLALHSEDAPPWLTSLLTDGILSGVGLVMSFLPLLFLLYFFMALLEESGYMARVSFLLDRAGKALGIKGNAFISMIIGFGCNVPAVYATRTLTTRRERLITVMMIPMMSCSARLPIYALFTAIFFKEHQVWVIMSLYLLGIVVALMVGWVSNRLLRAEESRPFFLELPTYHLPDLRAVWVLMRPKLKDFVVKAGTVIVLASAVLWAVINLPAGTTPQHSYLARAAKEITPLFAPAGFGTHWEPVAAMIPGTLAKEVVIGSLGTIYGTEAEKPVATKSNLEADALEQLRTLKTAFSKSFLKIFNISVAHAAASYSNSNTLAQKLETQFASPLAAFSYMVFILLYIPCVSTMAAIRAEMGTRWMLLELVLLPLIAYSASVAVYQAGSRWLGLG</sequence>
<name>A0A7C5DCZ1_9CHLB</name>
<feature type="binding site" evidence="15">
    <location>
        <position position="19"/>
    </location>
    <ligand>
        <name>Mg(2+)</name>
        <dbReference type="ChEBI" id="CHEBI:18420"/>
        <label>2</label>
    </ligand>
</feature>
<keyword evidence="15" id="KW-0479">Metal-binding</keyword>
<evidence type="ECO:0000256" key="4">
    <source>
        <dbReference type="ARBA" id="ARBA00022496"/>
    </source>
</evidence>
<keyword evidence="5 16" id="KW-0812">Transmembrane</keyword>
<evidence type="ECO:0000256" key="5">
    <source>
        <dbReference type="ARBA" id="ARBA00022692"/>
    </source>
</evidence>
<dbReference type="PANTHER" id="PTHR43185:SF1">
    <property type="entry name" value="FE(2+) TRANSPORTER FEOB"/>
    <property type="match status" value="1"/>
</dbReference>
<keyword evidence="11 16" id="KW-0472">Membrane</keyword>
<keyword evidence="8 16" id="KW-0408">Iron</keyword>
<dbReference type="SUPFAM" id="SSF52540">
    <property type="entry name" value="P-loop containing nucleoside triphosphate hydrolases"/>
    <property type="match status" value="1"/>
</dbReference>
<reference evidence="18" key="1">
    <citation type="journal article" date="2020" name="mSystems">
        <title>Genome- and Community-Level Interaction Insights into Carbon Utilization and Element Cycling Functions of Hydrothermarchaeota in Hydrothermal Sediment.</title>
        <authorList>
            <person name="Zhou Z."/>
            <person name="Liu Y."/>
            <person name="Xu W."/>
            <person name="Pan J."/>
            <person name="Luo Z.H."/>
            <person name="Li M."/>
        </authorList>
    </citation>
    <scope>NUCLEOTIDE SEQUENCE [LARGE SCALE GENOMIC DNA]</scope>
    <source>
        <strain evidence="18">HyVt-628</strain>
    </source>
</reference>
<evidence type="ECO:0000256" key="14">
    <source>
        <dbReference type="PIRSR" id="PIRSR603373-1"/>
    </source>
</evidence>
<evidence type="ECO:0000256" key="8">
    <source>
        <dbReference type="ARBA" id="ARBA00023004"/>
    </source>
</evidence>
<feature type="transmembrane region" description="Helical" evidence="16">
    <location>
        <begin position="386"/>
        <end position="408"/>
    </location>
</feature>
<evidence type="ECO:0000256" key="16">
    <source>
        <dbReference type="RuleBase" id="RU362098"/>
    </source>
</evidence>
<dbReference type="PROSITE" id="PS51711">
    <property type="entry name" value="G_FEOB"/>
    <property type="match status" value="1"/>
</dbReference>
<feature type="transmembrane region" description="Helical" evidence="16">
    <location>
        <begin position="337"/>
        <end position="366"/>
    </location>
</feature>
<feature type="transmembrane region" description="Helical" evidence="16">
    <location>
        <begin position="510"/>
        <end position="529"/>
    </location>
</feature>
<dbReference type="Gene3D" id="1.10.287.1770">
    <property type="match status" value="1"/>
</dbReference>
<evidence type="ECO:0000313" key="18">
    <source>
        <dbReference type="EMBL" id="HHE07681.1"/>
    </source>
</evidence>
<dbReference type="GO" id="GO:0015093">
    <property type="term" value="F:ferrous iron transmembrane transporter activity"/>
    <property type="evidence" value="ECO:0007669"/>
    <property type="project" value="UniProtKB-UniRule"/>
</dbReference>
<feature type="transmembrane region" description="Helical" evidence="16">
    <location>
        <begin position="420"/>
        <end position="446"/>
    </location>
</feature>
<feature type="binding site" evidence="14">
    <location>
        <begin position="54"/>
        <end position="57"/>
    </location>
    <ligand>
        <name>GTP</name>
        <dbReference type="ChEBI" id="CHEBI:37565"/>
        <label>1</label>
    </ligand>
</feature>
<evidence type="ECO:0000256" key="2">
    <source>
        <dbReference type="ARBA" id="ARBA00022448"/>
    </source>
</evidence>
<evidence type="ECO:0000256" key="1">
    <source>
        <dbReference type="ARBA" id="ARBA00004651"/>
    </source>
</evidence>
<feature type="binding site" evidence="14">
    <location>
        <begin position="8"/>
        <end position="15"/>
    </location>
    <ligand>
        <name>GTP</name>
        <dbReference type="ChEBI" id="CHEBI:37565"/>
        <label>1</label>
    </ligand>
</feature>
<keyword evidence="6 14" id="KW-0547">Nucleotide-binding</keyword>
<keyword evidence="2 16" id="KW-0813">Transport</keyword>
<organism evidence="18">
    <name type="scientific">Chlorobaculum parvum</name>
    <dbReference type="NCBI Taxonomy" id="274539"/>
    <lineage>
        <taxon>Bacteria</taxon>
        <taxon>Pseudomonadati</taxon>
        <taxon>Chlorobiota</taxon>
        <taxon>Chlorobiia</taxon>
        <taxon>Chlorobiales</taxon>
        <taxon>Chlorobiaceae</taxon>
        <taxon>Chlorobaculum</taxon>
    </lineage>
</organism>
<evidence type="ECO:0000256" key="6">
    <source>
        <dbReference type="ARBA" id="ARBA00022741"/>
    </source>
</evidence>
<dbReference type="PANTHER" id="PTHR43185">
    <property type="entry name" value="FERROUS IRON TRANSPORT PROTEIN B"/>
    <property type="match status" value="1"/>
</dbReference>
<feature type="domain" description="FeoB-type G" evidence="17">
    <location>
        <begin position="1"/>
        <end position="163"/>
    </location>
</feature>
<keyword evidence="9" id="KW-0406">Ion transport</keyword>
<evidence type="ECO:0000256" key="13">
    <source>
        <dbReference type="NCBIfam" id="TIGR00437"/>
    </source>
</evidence>
<dbReference type="InterPro" id="IPR027417">
    <property type="entry name" value="P-loop_NTPase"/>
</dbReference>
<dbReference type="Proteomes" id="UP000886059">
    <property type="component" value="Unassembled WGS sequence"/>
</dbReference>
<dbReference type="AlphaFoldDB" id="A0A7C5DCZ1"/>
<comment type="subcellular location">
    <subcellularLocation>
        <location evidence="16">Cell inner membrane</location>
        <topology evidence="16">Multi-pass membrane protein</topology>
    </subcellularLocation>
    <subcellularLocation>
        <location evidence="1">Cell membrane</location>
        <topology evidence="1">Multi-pass membrane protein</topology>
    </subcellularLocation>
</comment>
<dbReference type="InterPro" id="IPR041069">
    <property type="entry name" value="FeoB_Cyto"/>
</dbReference>
<keyword evidence="7 16" id="KW-1133">Transmembrane helix</keyword>
<dbReference type="GO" id="GO:0005525">
    <property type="term" value="F:GTP binding"/>
    <property type="evidence" value="ECO:0007669"/>
    <property type="project" value="UniProtKB-KW"/>
</dbReference>
<keyword evidence="15" id="KW-0460">Magnesium</keyword>
<dbReference type="InterPro" id="IPR003373">
    <property type="entry name" value="Fe2_transport_prot-B"/>
</dbReference>
<dbReference type="Pfam" id="PF07670">
    <property type="entry name" value="Gate"/>
    <property type="match status" value="2"/>
</dbReference>
<feature type="binding site" evidence="14">
    <location>
        <begin position="33"/>
        <end position="37"/>
    </location>
    <ligand>
        <name>GTP</name>
        <dbReference type="ChEBI" id="CHEBI:37565"/>
        <label>1</label>
    </ligand>
</feature>
<evidence type="ECO:0000256" key="15">
    <source>
        <dbReference type="PIRSR" id="PIRSR603373-2"/>
    </source>
</evidence>
<keyword evidence="3" id="KW-1003">Cell membrane</keyword>
<dbReference type="GO" id="GO:0046872">
    <property type="term" value="F:metal ion binding"/>
    <property type="evidence" value="ECO:0007669"/>
    <property type="project" value="UniProtKB-KW"/>
</dbReference>
<dbReference type="InterPro" id="IPR050860">
    <property type="entry name" value="FeoB_GTPase"/>
</dbReference>
<comment type="function">
    <text evidence="16">Probable transporter of a GTP-driven Fe(2+) uptake system.</text>
</comment>
<comment type="similarity">
    <text evidence="16">Belongs to the TRAFAC class TrmE-Era-EngA-EngB-Septin-like GTPase superfamily. FeoB GTPase (TC 9.A.8) family.</text>
</comment>
<evidence type="ECO:0000259" key="17">
    <source>
        <dbReference type="PROSITE" id="PS51711"/>
    </source>
</evidence>
<evidence type="ECO:0000256" key="9">
    <source>
        <dbReference type="ARBA" id="ARBA00023065"/>
    </source>
</evidence>
<dbReference type="GO" id="GO:0005886">
    <property type="term" value="C:plasma membrane"/>
    <property type="evidence" value="ECO:0007669"/>
    <property type="project" value="UniProtKB-SubCell"/>
</dbReference>
<dbReference type="InterPro" id="IPR011642">
    <property type="entry name" value="Gate_dom"/>
</dbReference>
<comment type="caution">
    <text evidence="18">The sequence shown here is derived from an EMBL/GenBank/DDBJ whole genome shotgun (WGS) entry which is preliminary data.</text>
</comment>
<evidence type="ECO:0000256" key="10">
    <source>
        <dbReference type="ARBA" id="ARBA00023134"/>
    </source>
</evidence>
<dbReference type="Gene3D" id="3.40.50.300">
    <property type="entry name" value="P-loop containing nucleotide triphosphate hydrolases"/>
    <property type="match status" value="1"/>
</dbReference>
<feature type="transmembrane region" description="Helical" evidence="16">
    <location>
        <begin position="281"/>
        <end position="299"/>
    </location>
</feature>
<dbReference type="Pfam" id="PF07664">
    <property type="entry name" value="FeoB_C"/>
    <property type="match status" value="1"/>
</dbReference>
<proteinExistence type="inferred from homology"/>
<protein>
    <recommendedName>
        <fullName evidence="12 13">Ferrous iron transport protein B</fullName>
    </recommendedName>
</protein>
<dbReference type="NCBIfam" id="TIGR00437">
    <property type="entry name" value="feoB"/>
    <property type="match status" value="1"/>
</dbReference>
<dbReference type="InterPro" id="IPR011640">
    <property type="entry name" value="Fe2_transport_prot_B_C"/>
</dbReference>
<evidence type="ECO:0000256" key="11">
    <source>
        <dbReference type="ARBA" id="ARBA00023136"/>
    </source>
</evidence>
<feature type="transmembrane region" description="Helical" evidence="16">
    <location>
        <begin position="452"/>
        <end position="472"/>
    </location>
</feature>
<feature type="binding site" evidence="14">
    <location>
        <begin position="114"/>
        <end position="117"/>
    </location>
    <ligand>
        <name>GTP</name>
        <dbReference type="ChEBI" id="CHEBI:37565"/>
        <label>1</label>
    </ligand>
</feature>
<feature type="transmembrane region" description="Helical" evidence="16">
    <location>
        <begin position="684"/>
        <end position="705"/>
    </location>
</feature>
<accession>A0A7C5DCZ1</accession>
<keyword evidence="10 14" id="KW-0342">GTP-binding</keyword>
<dbReference type="Pfam" id="PF17910">
    <property type="entry name" value="FeoB_Cyto"/>
    <property type="match status" value="1"/>
</dbReference>
<feature type="transmembrane region" description="Helical" evidence="16">
    <location>
        <begin position="652"/>
        <end position="672"/>
    </location>
</feature>